<accession>A0AAE1LEH7</accession>
<keyword evidence="2" id="KW-1185">Reference proteome</keyword>
<organism evidence="1 2">
    <name type="scientific">Frankliniella fusca</name>
    <dbReference type="NCBI Taxonomy" id="407009"/>
    <lineage>
        <taxon>Eukaryota</taxon>
        <taxon>Metazoa</taxon>
        <taxon>Ecdysozoa</taxon>
        <taxon>Arthropoda</taxon>
        <taxon>Hexapoda</taxon>
        <taxon>Insecta</taxon>
        <taxon>Pterygota</taxon>
        <taxon>Neoptera</taxon>
        <taxon>Paraneoptera</taxon>
        <taxon>Thysanoptera</taxon>
        <taxon>Terebrantia</taxon>
        <taxon>Thripoidea</taxon>
        <taxon>Thripidae</taxon>
        <taxon>Frankliniella</taxon>
    </lineage>
</organism>
<evidence type="ECO:0000313" key="1">
    <source>
        <dbReference type="EMBL" id="KAK3916698.1"/>
    </source>
</evidence>
<gene>
    <name evidence="1" type="ORF">KUF71_025765</name>
</gene>
<reference evidence="1" key="1">
    <citation type="submission" date="2021-07" db="EMBL/GenBank/DDBJ databases">
        <authorList>
            <person name="Catto M.A."/>
            <person name="Jacobson A."/>
            <person name="Kennedy G."/>
            <person name="Labadie P."/>
            <person name="Hunt B.G."/>
            <person name="Srinivasan R."/>
        </authorList>
    </citation>
    <scope>NUCLEOTIDE SEQUENCE</scope>
    <source>
        <strain evidence="1">PL_HMW_Pooled</strain>
        <tissue evidence="1">Head</tissue>
    </source>
</reference>
<dbReference type="Proteomes" id="UP001219518">
    <property type="component" value="Unassembled WGS sequence"/>
</dbReference>
<comment type="caution">
    <text evidence="1">The sequence shown here is derived from an EMBL/GenBank/DDBJ whole genome shotgun (WGS) entry which is preliminary data.</text>
</comment>
<dbReference type="AlphaFoldDB" id="A0AAE1LEH7"/>
<proteinExistence type="predicted"/>
<protein>
    <submittedName>
        <fullName evidence="1">Protein zer-1-like protein</fullName>
    </submittedName>
</protein>
<dbReference type="EMBL" id="JAHWGI010000570">
    <property type="protein sequence ID" value="KAK3916698.1"/>
    <property type="molecule type" value="Genomic_DNA"/>
</dbReference>
<sequence>MAFFDALNANVATSKYMRLSELPLFVPLKITNVEAAVTSIGATTKIEAVMGTIRIFFYLNPEDHQKMVENDGAAQLMALVHSNQHPYCFAIKKVSRLGIGYAPFDVDLAARCRSKSRVRLSQIPQSFLEDIDLAGWIMIS</sequence>
<reference evidence="1" key="2">
    <citation type="journal article" date="2023" name="BMC Genomics">
        <title>Pest status, molecular evolution, and epigenetic factors derived from the genome assembly of Frankliniella fusca, a thysanopteran phytovirus vector.</title>
        <authorList>
            <person name="Catto M.A."/>
            <person name="Labadie P.E."/>
            <person name="Jacobson A.L."/>
            <person name="Kennedy G.G."/>
            <person name="Srinivasan R."/>
            <person name="Hunt B.G."/>
        </authorList>
    </citation>
    <scope>NUCLEOTIDE SEQUENCE</scope>
    <source>
        <strain evidence="1">PL_HMW_Pooled</strain>
    </source>
</reference>
<evidence type="ECO:0000313" key="2">
    <source>
        <dbReference type="Proteomes" id="UP001219518"/>
    </source>
</evidence>
<name>A0AAE1LEH7_9NEOP</name>